<dbReference type="EMBL" id="CM001221">
    <property type="protein sequence ID" value="AES95629.1"/>
    <property type="molecule type" value="Genomic_DNA"/>
</dbReference>
<proteinExistence type="predicted"/>
<sequence length="131" mass="15460">MSWLNCNFIVPNNLLVHLECWSKEVSTRKLRQGFWLIWHATLWVIWKVRNEIIFNNGTFDVEEVVENIKVLSWSWSLHSLRLGRACFMNGVGIPASVLLDSLERALLLAWFFRVRLWLFFGHVRCPCIGML</sequence>
<gene>
    <name evidence="1" type="ordered locus">MTR_5g027610</name>
</gene>
<reference evidence="1 3" key="1">
    <citation type="journal article" date="2011" name="Nature">
        <title>The Medicago genome provides insight into the evolution of rhizobial symbioses.</title>
        <authorList>
            <person name="Young N.D."/>
            <person name="Debelle F."/>
            <person name="Oldroyd G.E."/>
            <person name="Geurts R."/>
            <person name="Cannon S.B."/>
            <person name="Udvardi M.K."/>
            <person name="Benedito V.A."/>
            <person name="Mayer K.F."/>
            <person name="Gouzy J."/>
            <person name="Schoof H."/>
            <person name="Van de Peer Y."/>
            <person name="Proost S."/>
            <person name="Cook D.R."/>
            <person name="Meyers B.C."/>
            <person name="Spannagl M."/>
            <person name="Cheung F."/>
            <person name="De Mita S."/>
            <person name="Krishnakumar V."/>
            <person name="Gundlach H."/>
            <person name="Zhou S."/>
            <person name="Mudge J."/>
            <person name="Bharti A.K."/>
            <person name="Murray J.D."/>
            <person name="Naoumkina M.A."/>
            <person name="Rosen B."/>
            <person name="Silverstein K.A."/>
            <person name="Tang H."/>
            <person name="Rombauts S."/>
            <person name="Zhao P.X."/>
            <person name="Zhou P."/>
            <person name="Barbe V."/>
            <person name="Bardou P."/>
            <person name="Bechner M."/>
            <person name="Bellec A."/>
            <person name="Berger A."/>
            <person name="Berges H."/>
            <person name="Bidwell S."/>
            <person name="Bisseling T."/>
            <person name="Choisne N."/>
            <person name="Couloux A."/>
            <person name="Denny R."/>
            <person name="Deshpande S."/>
            <person name="Dai X."/>
            <person name="Doyle J.J."/>
            <person name="Dudez A.M."/>
            <person name="Farmer A.D."/>
            <person name="Fouteau S."/>
            <person name="Franken C."/>
            <person name="Gibelin C."/>
            <person name="Gish J."/>
            <person name="Goldstein S."/>
            <person name="Gonzalez A.J."/>
            <person name="Green P.J."/>
            <person name="Hallab A."/>
            <person name="Hartog M."/>
            <person name="Hua A."/>
            <person name="Humphray S.J."/>
            <person name="Jeong D.H."/>
            <person name="Jing Y."/>
            <person name="Jocker A."/>
            <person name="Kenton S.M."/>
            <person name="Kim D.J."/>
            <person name="Klee K."/>
            <person name="Lai H."/>
            <person name="Lang C."/>
            <person name="Lin S."/>
            <person name="Macmil S.L."/>
            <person name="Magdelenat G."/>
            <person name="Matthews L."/>
            <person name="McCorrison J."/>
            <person name="Monaghan E.L."/>
            <person name="Mun J.H."/>
            <person name="Najar F.Z."/>
            <person name="Nicholson C."/>
            <person name="Noirot C."/>
            <person name="O'Bleness M."/>
            <person name="Paule C.R."/>
            <person name="Poulain J."/>
            <person name="Prion F."/>
            <person name="Qin B."/>
            <person name="Qu C."/>
            <person name="Retzel E.F."/>
            <person name="Riddle C."/>
            <person name="Sallet E."/>
            <person name="Samain S."/>
            <person name="Samson N."/>
            <person name="Sanders I."/>
            <person name="Saurat O."/>
            <person name="Scarpelli C."/>
            <person name="Schiex T."/>
            <person name="Segurens B."/>
            <person name="Severin A.J."/>
            <person name="Sherrier D.J."/>
            <person name="Shi R."/>
            <person name="Sims S."/>
            <person name="Singer S.R."/>
            <person name="Sinharoy S."/>
            <person name="Sterck L."/>
            <person name="Viollet A."/>
            <person name="Wang B.B."/>
            <person name="Wang K."/>
            <person name="Wang M."/>
            <person name="Wang X."/>
            <person name="Warfsmann J."/>
            <person name="Weissenbach J."/>
            <person name="White D.D."/>
            <person name="White J.D."/>
            <person name="Wiley G.B."/>
            <person name="Wincker P."/>
            <person name="Xing Y."/>
            <person name="Yang L."/>
            <person name="Yao Z."/>
            <person name="Ying F."/>
            <person name="Zhai J."/>
            <person name="Zhou L."/>
            <person name="Zuber A."/>
            <person name="Denarie J."/>
            <person name="Dixon R.A."/>
            <person name="May G.D."/>
            <person name="Schwartz D.C."/>
            <person name="Rogers J."/>
            <person name="Quetier F."/>
            <person name="Town C.D."/>
            <person name="Roe B.A."/>
        </authorList>
    </citation>
    <scope>NUCLEOTIDE SEQUENCE [LARGE SCALE GENOMIC DNA]</scope>
    <source>
        <strain evidence="1">A17</strain>
        <strain evidence="2 3">cv. Jemalong A17</strain>
    </source>
</reference>
<dbReference type="HOGENOM" id="CLU_1930682_0_0_1"/>
<organism evidence="1 3">
    <name type="scientific">Medicago truncatula</name>
    <name type="common">Barrel medic</name>
    <name type="synonym">Medicago tribuloides</name>
    <dbReference type="NCBI Taxonomy" id="3880"/>
    <lineage>
        <taxon>Eukaryota</taxon>
        <taxon>Viridiplantae</taxon>
        <taxon>Streptophyta</taxon>
        <taxon>Embryophyta</taxon>
        <taxon>Tracheophyta</taxon>
        <taxon>Spermatophyta</taxon>
        <taxon>Magnoliopsida</taxon>
        <taxon>eudicotyledons</taxon>
        <taxon>Gunneridae</taxon>
        <taxon>Pentapetalae</taxon>
        <taxon>rosids</taxon>
        <taxon>fabids</taxon>
        <taxon>Fabales</taxon>
        <taxon>Fabaceae</taxon>
        <taxon>Papilionoideae</taxon>
        <taxon>50 kb inversion clade</taxon>
        <taxon>NPAAA clade</taxon>
        <taxon>Hologalegina</taxon>
        <taxon>IRL clade</taxon>
        <taxon>Trifolieae</taxon>
        <taxon>Medicago</taxon>
    </lineage>
</organism>
<protein>
    <submittedName>
        <fullName evidence="1 2">Uncharacterized protein</fullName>
    </submittedName>
</protein>
<reference evidence="2" key="3">
    <citation type="submission" date="2015-04" db="UniProtKB">
        <authorList>
            <consortium name="EnsemblPlants"/>
        </authorList>
    </citation>
    <scope>IDENTIFICATION</scope>
    <source>
        <strain evidence="2">cv. Jemalong A17</strain>
    </source>
</reference>
<dbReference type="PaxDb" id="3880-AES95629"/>
<dbReference type="AlphaFoldDB" id="G7K889"/>
<dbReference type="Proteomes" id="UP000002051">
    <property type="component" value="Chromosome 5"/>
</dbReference>
<evidence type="ECO:0000313" key="2">
    <source>
        <dbReference type="EnsemblPlants" id="AES95629"/>
    </source>
</evidence>
<dbReference type="EnsemblPlants" id="AES95629">
    <property type="protein sequence ID" value="AES95629"/>
    <property type="gene ID" value="MTR_5g027610"/>
</dbReference>
<reference evidence="1 3" key="2">
    <citation type="journal article" date="2014" name="BMC Genomics">
        <title>An improved genome release (version Mt4.0) for the model legume Medicago truncatula.</title>
        <authorList>
            <person name="Tang H."/>
            <person name="Krishnakumar V."/>
            <person name="Bidwell S."/>
            <person name="Rosen B."/>
            <person name="Chan A."/>
            <person name="Zhou S."/>
            <person name="Gentzbittel L."/>
            <person name="Childs K.L."/>
            <person name="Yandell M."/>
            <person name="Gundlach H."/>
            <person name="Mayer K.F."/>
            <person name="Schwartz D.C."/>
            <person name="Town C.D."/>
        </authorList>
    </citation>
    <scope>GENOME REANNOTATION</scope>
    <source>
        <strain evidence="2 3">cv. Jemalong A17</strain>
    </source>
</reference>
<keyword evidence="3" id="KW-1185">Reference proteome</keyword>
<name>G7K889_MEDTR</name>
<evidence type="ECO:0000313" key="3">
    <source>
        <dbReference type="Proteomes" id="UP000002051"/>
    </source>
</evidence>
<accession>G7K889</accession>
<evidence type="ECO:0000313" key="1">
    <source>
        <dbReference type="EMBL" id="AES95629.1"/>
    </source>
</evidence>